<dbReference type="EMBL" id="MT364368">
    <property type="protein sequence ID" value="UCS09655.1"/>
    <property type="molecule type" value="Genomic_DNA"/>
</dbReference>
<dbReference type="GO" id="GO:0051301">
    <property type="term" value="P:cell division"/>
    <property type="evidence" value="ECO:0007669"/>
    <property type="project" value="UniProtKB-KW"/>
</dbReference>
<dbReference type="Gene3D" id="3.40.50.300">
    <property type="entry name" value="P-loop containing nucleotide triphosphate hydrolases"/>
    <property type="match status" value="2"/>
</dbReference>
<reference evidence="5" key="2">
    <citation type="journal article" date="2021" name="Res Sq">
        <title>Chloroplast Genomes of Five Oedogonium Species: Genome Structure, Phylogenetic Analysis and Adaptive Evolution.</title>
        <authorList>
            <person name="qian x."/>
            <person name="Hu Y."/>
            <person name="Lv W."/>
            <person name="Wang Q."/>
            <person name="Liu G."/>
            <person name="Hu Z."/>
        </authorList>
    </citation>
    <scope>NUCLEOTIDE SEQUENCE</scope>
</reference>
<dbReference type="InterPro" id="IPR027417">
    <property type="entry name" value="P-loop_NTPase"/>
</dbReference>
<dbReference type="PANTHER" id="PTHR23077:SF171">
    <property type="entry name" value="NUCLEAR VALOSIN-CONTAINING PROTEIN-LIKE"/>
    <property type="match status" value="1"/>
</dbReference>
<keyword evidence="1" id="KW-0547">Nucleotide-binding</keyword>
<dbReference type="InterPro" id="IPR050168">
    <property type="entry name" value="AAA_ATPase_domain"/>
</dbReference>
<proteinExistence type="predicted"/>
<gene>
    <name evidence="5" type="primary">ftsH</name>
</gene>
<feature type="domain" description="ATPase AAA-type core" evidence="4">
    <location>
        <begin position="2833"/>
        <end position="2920"/>
    </location>
</feature>
<evidence type="ECO:0000256" key="1">
    <source>
        <dbReference type="ARBA" id="ARBA00022741"/>
    </source>
</evidence>
<dbReference type="SUPFAM" id="SSF52540">
    <property type="entry name" value="P-loop containing nucleoside triphosphate hydrolases"/>
    <property type="match status" value="1"/>
</dbReference>
<protein>
    <submittedName>
        <fullName evidence="5">Cell division protein</fullName>
    </submittedName>
</protein>
<keyword evidence="5" id="KW-0150">Chloroplast</keyword>
<dbReference type="Pfam" id="PF00004">
    <property type="entry name" value="AAA"/>
    <property type="match status" value="1"/>
</dbReference>
<keyword evidence="5" id="KW-0132">Cell division</keyword>
<keyword evidence="5" id="KW-0934">Plastid</keyword>
<evidence type="ECO:0000313" key="5">
    <source>
        <dbReference type="EMBL" id="UCS09655.1"/>
    </source>
</evidence>
<keyword evidence="3" id="KW-0812">Transmembrane</keyword>
<evidence type="ECO:0000256" key="2">
    <source>
        <dbReference type="ARBA" id="ARBA00022840"/>
    </source>
</evidence>
<accession>A0A8K1JA71</accession>
<dbReference type="GO" id="GO:0005524">
    <property type="term" value="F:ATP binding"/>
    <property type="evidence" value="ECO:0007669"/>
    <property type="project" value="UniProtKB-KW"/>
</dbReference>
<evidence type="ECO:0000256" key="3">
    <source>
        <dbReference type="SAM" id="Phobius"/>
    </source>
</evidence>
<dbReference type="InterPro" id="IPR003959">
    <property type="entry name" value="ATPase_AAA_core"/>
</dbReference>
<keyword evidence="2" id="KW-0067">ATP-binding</keyword>
<dbReference type="GO" id="GO:0016887">
    <property type="term" value="F:ATP hydrolysis activity"/>
    <property type="evidence" value="ECO:0007669"/>
    <property type="project" value="InterPro"/>
</dbReference>
<evidence type="ECO:0000259" key="4">
    <source>
        <dbReference type="Pfam" id="PF00004"/>
    </source>
</evidence>
<dbReference type="PANTHER" id="PTHR23077">
    <property type="entry name" value="AAA-FAMILY ATPASE"/>
    <property type="match status" value="1"/>
</dbReference>
<feature type="transmembrane region" description="Helical" evidence="3">
    <location>
        <begin position="2540"/>
        <end position="2560"/>
    </location>
</feature>
<reference evidence="5" key="1">
    <citation type="submission" date="2020-04" db="EMBL/GenBank/DDBJ databases">
        <authorList>
            <person name="Qian X."/>
        </authorList>
    </citation>
    <scope>NUCLEOTIDE SEQUENCE</scope>
</reference>
<organism evidence="5">
    <name type="scientific">Oedocladium prescottii</name>
    <dbReference type="NCBI Taxonomy" id="337949"/>
    <lineage>
        <taxon>Eukaryota</taxon>
        <taxon>Viridiplantae</taxon>
        <taxon>Chlorophyta</taxon>
        <taxon>core chlorophytes</taxon>
        <taxon>Chlorophyceae</taxon>
        <taxon>OCC clade</taxon>
        <taxon>Oedogoniales</taxon>
        <taxon>Oedogoniaceae</taxon>
        <taxon>Oedocladium</taxon>
    </lineage>
</organism>
<sequence length="3676" mass="438312">MINFYQFKLCKNYKTKLVFYSKNNNERIDILKEGKSYKNLQKIKFNQKQTFTIKKRFTLDWHTRPNFNLISGQISKNQKFLKLASFYSQLNSNNFSKQFTSLMILNLKTKISNIKDVQQPNLRAHTLKGISTLDKMQKLPTSTDTYNCIDHDIFSNLKYKENVWFSKIFMPFSNRNYWWILLPTRSILTRMRWNLNLKQITNRFDISQHSTSSKEYLNSTILFDSFPEFLIEKPIYWYWMLPFFGCIALVSNNLNLSFLKNNNSTYNLQKKVDLNIYSNFYQHQIQNSISWEMFQFFDYKKILFDSSLKYLNKVSLNNDTLLIQIKKSWLSRQKEHYICNYQDNLIQKNFTKNLNQLSQITTIHWWKINWEKVISQQLGLNSIEPIPLKVCVQKNFLLDNFTFNINKNAKFYSFDSLFYSNFFWYWHTLDTRNINDFLNLNYSNLIYKKGLQDNQNFSFQKVLTDYKLTFLYPFSIRSISSFNDCFTINEFPLKIQFPWLFDNLQNNKINQKINYQTNQNFDSIIKKEKRDDIFRDTHTLKGIGSQNNNNKKYPKSLIQFQIRKINLNFKKILDCNFLQKPNFIDIKDSSLFINFKNSTQSRSSFLFCISSKKQSIIKQNELVKQNLQLIKQKAPIYLILNDTHTNISMFDNIKRINKQRHFSNLTLYNGIGCEIFESEFNPIYGWNSTNSFKDICPYTLSNLDQVKHNNLDSYNCIDRNSFKGMGLKKNQSISSFHQASFLLNNFMSKFYFESGLSCLTTQYLINYFYQILNLKNFDKNNNNQLYSTLNYQKNIQIQKNPIVMSGYNYPHLNDLFHKKNQIIKNISNQILINQIRCPLPPNIISNQFKFNNFLKSNQKQYLKTTFHQALNNDSNFSLLTKQNLCIINKKFGKIDSKSKKFEHFVILNLLKNSKTLFSKSKKFQINIKKISYRKEFFKKKTTYKYKTIRPIFLTNSIVCVPLKEFVLCLQNKIFKIKQNKIKLNIINNNKHNSSLLIGYSDSILKEKINSILRDYVFSNQSKIPFFSSTFFSDPSLLQIKREPKRILTFLNYNNIPKYIYVSNKSIFWNYINSTYNSSGLLNTTKPFVFDKFNEFIKNIRINGRSRNNSYNGSNYFSNLLLQKYQRKSKNWPGGADPQGFFYKRINKLNFKQIQKKQNIEAMTIQNDIESGNILNLQPNILKKLKNISGYKPVAELLWEVRTKHKIPEVLLIQQTLFFQKKLVRKSTEENNLVNQFSSTDQGLSQKVQTLLRKMTQRRSFRKHVFLETLFHWTRDAMSLRKMLRKIYLKNNWQTFFKYILKSKTRLVLSDYYSSWYKKTFSNTKNKYNLCISDSFNTNFKVNSQKIIKTENIRPFFYNFIQTRNNNKLFQSKSNINFVLKDFYKNVSIDLNLFKNRTHTIESVYNLHLKNKKIIYNKKSPILNFASLKEINYVSNNPLVFPEWKLFNNVALSETHTLKGIGPLKVCRDNIHCKSYFVKYDSLDPLSFILINKANNNPDHYLSNQLNSYNFINQQNLLKIGFPLYNISNHTLFKMVNTNNNNSFVNIKKKVDREPTQFHLSFPFSFTFNNTHTFKGPIPFNVNESPSQIELQSEHLKSFFNSNLSNIFNRYLDYKKVQYKNSNKFFEIKNNLNLFDLLQRKLLEKNEIKSQLNFYSKQLSIRNRLLYQKLYFTNILWHSTDFVLNTNSIIFTENQIIKNVIKQNWIFQTRPIYAQNFFDRELNFNLNNLLATLSTWQSKFEIKRDLILQIFYIYLDHAGAFLNYIIKNLILNNIVNQIQNWNLFKNSQILITKESIKQDEFLFHLEKDFLTKPTWSFDLLNHIKTQYPHLRNQIQIINQSNFNNIQTFNTLIKTPEFQSKTQLNFSPNFKTQLLLIESFRKNSGKNLGFFKNYNMLSNIYTNSINFQFIDQSIINKLSSQSLIIRNSTLFCQKWIENRQLSHFYKIQFLKKQRKLRQILNILKLKNDQIKHNYITTFYNNNKANLNVNRKDQKKIINFKRRSGFLFTRSLITRNFNSFSSFSKVTRASISVYLNKNSENLSVQNFIFVIQMLLLHVCLIFCLITVYQSAFHFCLKSFISIFVILIHYFLNIKYRFKRLIKYVYQSTAQSFITNFQEYFYSVDSLPRKLFVFFNNLSTVIFSNKFYIWGKIYNSSIPSFTNFLLKNPFSNSYNFEQIQFIKSKNVVNLKKDLILSEPSKINKFNNLKSFFYNVERNQILNRNELSGDLKFDLIPKINLLKIIRQKKENNRMSLLRNTNIIQKANFGKLKNDIFLISNQLKLEKSTSSDLPWEKENLNKIDLLKKVIKNKKIIEIKNKDSSIFKLSFKLLKWNLGLILLIGESEIFAELEPYREMHWYFLKRLPIFLRSNTSSEDPINMYDYQADEKLRKFKEQFKKSTEIFQKRQNTIERKTERNRKKENVDDIERTEILNNSQIQNFEHIQLYRFNKNHSLKKQKQINSDNIILVIKSEKSLKEKSIPIPLKVCVLYINKITYFLNNFYFLRKKISRGQPFWKPLFSFLAYTLFVSRLAKLNRQFRDSILIINYVWIPFGPLTSILSSFLWKNWILNFSTLSNNQNVLLTKLQTSTKNYKTKKLLNSSYNLNKLEFSAILEAQYNLTEKNNLKTVSSYCSPFKVNTFSSNKITRFESEQFSYEIQKIWENINAHNTRFSQLSPPLLNRVFLWNFVKFEKKYKRAVLKWSNRDTYNRIDLFDFITFSSNNTNSKIYKNSINIMNKYQSLYIKNQERSAQNRYIHYKTYDPKVRLYRFYTNFSKNFHDIGIIQDAKNVHPLFGSLLCEIYSGLLSSSTKNKTQLSFFSSTKNILLVGNTNSANFVLLVQAFAAETGLKLFMEDAKRLRRLGRRGINKSTKRLEKLFEIAQAHSPCIVFLEDIDVIGSKRRVIKINEEEEDEDMAIRSFFSRLIYRKQHNYKSLSQSFIHQNLFISNEETYRNTQKSIIPESPIPSNLIKYQLTRRKAFSNYFSNTSNSSYKSFITKFNALKKVSSINGNFSNNVSSSPTNTVIIWKLLKSKLVTPKKTIKETPWKHIPVDSMRSIPLITYSIRVKVAKLTMLAIYTMNTQLRLVKDLIKLLEKIQYESYKGFIVFATTNKLAILDPSLRRPGRFDETVYLPSLTVNPNYQRFSAIHFLNVLSVDSQDFVNFSRTFNILNSMNFAIDWNLNSVYGNVFIQDNSEKIFYPTRTSLRDLINSTAENVYNQNIFIQNENNIYQNIIPFDIWNNIGFQKPSFSIYSKSALLLSLAYSKAGQLIIKLFFQEKDHKDSYNCMCKVNNSKKLYNQIAFNSENNQLTIWPNSHIFTHFKKINISYNSRNKNIKNFLINYFAGKIGEFCFFSFYKNTQKNGIYFQQIQMYSDKKTKINHLFEKNSFGLRSLYGIQPNWKNINAIIFSLIRMSCLYSKNHLTSKLFYLDDIFKKRQRIFSENFGPSLLFEYFNLNTDSFLKRNTIPLEEHLQKQQTQKYLLNLQQKPLRKFLFDSTSIKISKNASYFNKISNQTIISTKDEKTKIKNSQRLALFRILFNELGSLDLITLRPTAMNYYYDKKISSKQRFRKHTYKWWNWHLKKTIDSLEEFQYLDFFPYADKQYNPRRQRWMLTNGYSAYWLAQEKILYYQIYEQLIIECFQISYLRLDQHREMLDYLVQLLMTKQLLTEIQWILFFKRFV</sequence>
<name>A0A8K1JA71_9CHLO</name>
<feature type="transmembrane region" description="Helical" evidence="3">
    <location>
        <begin position="2071"/>
        <end position="2088"/>
    </location>
</feature>
<keyword evidence="5" id="KW-0131">Cell cycle</keyword>
<keyword evidence="3" id="KW-1133">Transmembrane helix</keyword>
<feature type="transmembrane region" description="Helical" evidence="3">
    <location>
        <begin position="2044"/>
        <end position="2064"/>
    </location>
</feature>
<geneLocation type="chloroplast" evidence="5"/>
<keyword evidence="3" id="KW-0472">Membrane</keyword>
<feature type="transmembrane region" description="Helical" evidence="3">
    <location>
        <begin position="2510"/>
        <end position="2528"/>
    </location>
</feature>